<name>A0A5B8V4L3_9BACT</name>
<dbReference type="Pfam" id="PF14344">
    <property type="entry name" value="DUF4397"/>
    <property type="match status" value="1"/>
</dbReference>
<dbReference type="PROSITE" id="PS51257">
    <property type="entry name" value="PROKAR_LIPOPROTEIN"/>
    <property type="match status" value="1"/>
</dbReference>
<dbReference type="KEGG" id="pgin:FRZ67_02985"/>
<dbReference type="RefSeq" id="WP_147188120.1">
    <property type="nucleotide sequence ID" value="NZ_CP042435.1"/>
</dbReference>
<dbReference type="AlphaFoldDB" id="A0A5B8V4L3"/>
<sequence>MKQNTGVAIIMLFALSGCGLTGGETTPPSAGLYVVNASPDAPAIDVTLNSNTIATNYVYGKDSGYFLVFPGIYEFKLSQTGSTNSLTDQLLNLPAGKYFSLFLIDSFNASLPNVVFTEDNLTTDTFSYAKVRVLDFCPNSPTLDASFTNVYDTIKFAGRYFNDQSLVSSYSNFSVVPAGTYDLSLYDHDTTTVIKQFSSINFQSGKQYTVYLKGLYENTTTPLDTAIIRH</sequence>
<feature type="domain" description="DUF4397" evidence="1">
    <location>
        <begin position="31"/>
        <end position="145"/>
    </location>
</feature>
<evidence type="ECO:0000259" key="1">
    <source>
        <dbReference type="Pfam" id="PF14344"/>
    </source>
</evidence>
<reference evidence="2 3" key="1">
    <citation type="journal article" date="2016" name="Int. J. Syst. Evol. Microbiol.">
        <title>Panacibacter ginsenosidivorans gen. nov., sp. nov., with ginsenoside converting activity isolated from soil of a ginseng field.</title>
        <authorList>
            <person name="Siddiqi M.Z."/>
            <person name="Muhammad Shafi S."/>
            <person name="Choi K.D."/>
            <person name="Im W.T."/>
        </authorList>
    </citation>
    <scope>NUCLEOTIDE SEQUENCE [LARGE SCALE GENOMIC DNA]</scope>
    <source>
        <strain evidence="2 3">Gsoil1550</strain>
    </source>
</reference>
<organism evidence="2 3">
    <name type="scientific">Panacibacter ginsenosidivorans</name>
    <dbReference type="NCBI Taxonomy" id="1813871"/>
    <lineage>
        <taxon>Bacteria</taxon>
        <taxon>Pseudomonadati</taxon>
        <taxon>Bacteroidota</taxon>
        <taxon>Chitinophagia</taxon>
        <taxon>Chitinophagales</taxon>
        <taxon>Chitinophagaceae</taxon>
        <taxon>Panacibacter</taxon>
    </lineage>
</organism>
<accession>A0A5B8V4L3</accession>
<dbReference type="OrthoDB" id="9792011at2"/>
<dbReference type="EMBL" id="CP042435">
    <property type="protein sequence ID" value="QEC66320.1"/>
    <property type="molecule type" value="Genomic_DNA"/>
</dbReference>
<protein>
    <submittedName>
        <fullName evidence="2">DUF4397 domain-containing protein</fullName>
    </submittedName>
</protein>
<evidence type="ECO:0000313" key="2">
    <source>
        <dbReference type="EMBL" id="QEC66320.1"/>
    </source>
</evidence>
<dbReference type="InterPro" id="IPR025510">
    <property type="entry name" value="DUF4397"/>
</dbReference>
<evidence type="ECO:0000313" key="3">
    <source>
        <dbReference type="Proteomes" id="UP000321533"/>
    </source>
</evidence>
<dbReference type="Proteomes" id="UP000321533">
    <property type="component" value="Chromosome"/>
</dbReference>
<proteinExistence type="predicted"/>
<gene>
    <name evidence="2" type="ORF">FRZ67_02985</name>
</gene>
<keyword evidence="3" id="KW-1185">Reference proteome</keyword>